<comment type="caution">
    <text evidence="1">The sequence shown here is derived from an EMBL/GenBank/DDBJ whole genome shotgun (WGS) entry which is preliminary data.</text>
</comment>
<organism evidence="1 2">
    <name type="scientific">endosymbiont of Riftia pachyptila</name>
    <name type="common">vent Ph05</name>
    <dbReference type="NCBI Taxonomy" id="1048808"/>
    <lineage>
        <taxon>Bacteria</taxon>
        <taxon>Pseudomonadati</taxon>
        <taxon>Pseudomonadota</taxon>
        <taxon>Gammaproteobacteria</taxon>
        <taxon>sulfur-oxidizing symbionts</taxon>
    </lineage>
</organism>
<keyword evidence="2" id="KW-1185">Reference proteome</keyword>
<dbReference type="AlphaFoldDB" id="G2DH00"/>
<protein>
    <submittedName>
        <fullName evidence="1">Uncharacterized protein</fullName>
    </submittedName>
</protein>
<reference evidence="1" key="1">
    <citation type="journal article" date="2011" name="ISME J.">
        <title>The endosymbionts of the deep-sea tubeworms Riftia pachyptila and Tevnia jerichonana share an identical physiology as revealed by proteogenomic analyses.</title>
        <authorList>
            <person name="Gardebrecht A."/>
            <person name="Markert S."/>
            <person name="Felbeck H."/>
            <person name="Thuermer A."/>
            <person name="Albrecht D."/>
            <person name="Wollherr A."/>
            <person name="Kabisch J."/>
            <person name="Lehmann R."/>
            <person name="Daniel R."/>
            <person name="Liesegang H."/>
            <person name="Hecker M."/>
            <person name="Sievert S.M."/>
            <person name="Schweder T."/>
        </authorList>
    </citation>
    <scope>NUCLEOTIDE SEQUENCE [LARGE SCALE GENOMIC DNA]</scope>
</reference>
<sequence length="145" mass="15645">MSLIIPPEQNDGIVAEVYNEIQQMHDVSQEQIETMKQGPAQAPLDAKEPTLLQCVLKAVGDSNSIAAEDIKQLKTAGCSEWEIFDALAHGSRQVSQRHHVECVLGGGGSALALSACGTNQSTRDLRAASGTSYRRRWPTSCHNTS</sequence>
<name>G2DH00_9GAMM</name>
<dbReference type="SUPFAM" id="SSF69118">
    <property type="entry name" value="AhpD-like"/>
    <property type="match status" value="1"/>
</dbReference>
<dbReference type="InterPro" id="IPR029032">
    <property type="entry name" value="AhpD-like"/>
</dbReference>
<evidence type="ECO:0000313" key="2">
    <source>
        <dbReference type="Proteomes" id="UP000004491"/>
    </source>
</evidence>
<dbReference type="Gene3D" id="1.20.1290.10">
    <property type="entry name" value="AhpD-like"/>
    <property type="match status" value="1"/>
</dbReference>
<dbReference type="RefSeq" id="WP_005965928.1">
    <property type="nucleotide sequence ID" value="NZ_AFOC01000108.1"/>
</dbReference>
<accession>G2DH00</accession>
<gene>
    <name evidence="1" type="ORF">Rifp1Sym_ec00070</name>
</gene>
<proteinExistence type="predicted"/>
<evidence type="ECO:0000313" key="1">
    <source>
        <dbReference type="EMBL" id="EGV50106.1"/>
    </source>
</evidence>
<dbReference type="Proteomes" id="UP000004491">
    <property type="component" value="Unassembled WGS sequence"/>
</dbReference>
<dbReference type="EMBL" id="AFOC01000108">
    <property type="protein sequence ID" value="EGV50106.1"/>
    <property type="molecule type" value="Genomic_DNA"/>
</dbReference>